<protein>
    <submittedName>
        <fullName evidence="2">Phosphotransferase</fullName>
    </submittedName>
</protein>
<reference evidence="2" key="1">
    <citation type="submission" date="2021-04" db="EMBL/GenBank/DDBJ databases">
        <authorList>
            <person name="Hartkoorn R.C."/>
            <person name="Beaudoing E."/>
            <person name="Hot D."/>
        </authorList>
    </citation>
    <scope>NUCLEOTIDE SEQUENCE</scope>
    <source>
        <strain evidence="2">NRRL B-16292</strain>
    </source>
</reference>
<dbReference type="SUPFAM" id="SSF56112">
    <property type="entry name" value="Protein kinase-like (PK-like)"/>
    <property type="match status" value="1"/>
</dbReference>
<name>A0ABY5VRP1_9ACTN</name>
<reference evidence="2" key="2">
    <citation type="submission" date="2022-09" db="EMBL/GenBank/DDBJ databases">
        <title>Biosynthetic gene clusters of Dactylosporangioum fulvum.</title>
        <authorList>
            <person name="Caradec T."/>
        </authorList>
    </citation>
    <scope>NUCLEOTIDE SEQUENCE</scope>
    <source>
        <strain evidence="2">NRRL B-16292</strain>
    </source>
</reference>
<sequence length="367" mass="40460">MIDADLHTEAHAVLGDGAVRATRLAHSTRTGVTAGVWRVEVGGATAIAKVVSPGVDRADWRGSHDPRNYRYWRREPLVYDAGLPEAYVTAGVELPERLGSFHRADGTVGLWLRDVSGDGGSGWSVGRTREHARRLGIAQGRCALDRSWLDGPVPYSDGMLRDYLDTPEATSPDIEWERLEDAAAWRTPLMRAHFDDALREAVLRLCRERYDLVALGGHLPTTLCHHDLWPNNLFERDGRTVAIDWAFAGAGWIGGDIGNFVSDTALDLLRPSAELPALDAAVFAGYVDGLRESGWTGDPGEVRLGMCLLAAKWTWLVPVMLKRAAGDDHEVYGGRAADPDKLYRERAEVFRMLVSWAAEARTLTGRR</sequence>
<gene>
    <name evidence="2" type="ORF">Dfulv_28750</name>
</gene>
<organism evidence="2 3">
    <name type="scientific">Dactylosporangium fulvum</name>
    <dbReference type="NCBI Taxonomy" id="53359"/>
    <lineage>
        <taxon>Bacteria</taxon>
        <taxon>Bacillati</taxon>
        <taxon>Actinomycetota</taxon>
        <taxon>Actinomycetes</taxon>
        <taxon>Micromonosporales</taxon>
        <taxon>Micromonosporaceae</taxon>
        <taxon>Dactylosporangium</taxon>
    </lineage>
</organism>
<proteinExistence type="predicted"/>
<dbReference type="EMBL" id="CP073720">
    <property type="protein sequence ID" value="UWP79153.1"/>
    <property type="molecule type" value="Genomic_DNA"/>
</dbReference>
<dbReference type="Proteomes" id="UP001059617">
    <property type="component" value="Chromosome"/>
</dbReference>
<evidence type="ECO:0000313" key="2">
    <source>
        <dbReference type="EMBL" id="UWP79153.1"/>
    </source>
</evidence>
<dbReference type="InterPro" id="IPR002575">
    <property type="entry name" value="Aminoglycoside_PTrfase"/>
</dbReference>
<evidence type="ECO:0000313" key="3">
    <source>
        <dbReference type="Proteomes" id="UP001059617"/>
    </source>
</evidence>
<dbReference type="InterPro" id="IPR011009">
    <property type="entry name" value="Kinase-like_dom_sf"/>
</dbReference>
<dbReference type="Pfam" id="PF01636">
    <property type="entry name" value="APH"/>
    <property type="match status" value="1"/>
</dbReference>
<evidence type="ECO:0000259" key="1">
    <source>
        <dbReference type="Pfam" id="PF01636"/>
    </source>
</evidence>
<dbReference type="Gene3D" id="3.90.1200.10">
    <property type="match status" value="1"/>
</dbReference>
<accession>A0ABY5VRP1</accession>
<feature type="domain" description="Aminoglycoside phosphotransferase" evidence="1">
    <location>
        <begin position="165"/>
        <end position="288"/>
    </location>
</feature>
<keyword evidence="3" id="KW-1185">Reference proteome</keyword>
<dbReference type="RefSeq" id="WP_259856700.1">
    <property type="nucleotide sequence ID" value="NZ_BAAAST010000153.1"/>
</dbReference>